<keyword evidence="3 6" id="KW-0863">Zinc-finger</keyword>
<dbReference type="PROSITE" id="PS00518">
    <property type="entry name" value="ZF_RING_1"/>
    <property type="match status" value="1"/>
</dbReference>
<dbReference type="Gene3D" id="1.20.5.170">
    <property type="match status" value="1"/>
</dbReference>
<dbReference type="PROSITE" id="PS51262">
    <property type="entry name" value="COS"/>
    <property type="match status" value="1"/>
</dbReference>
<dbReference type="Proteomes" id="UP001158576">
    <property type="component" value="Chromosome PAR"/>
</dbReference>
<feature type="compositionally biased region" description="Acidic residues" evidence="7">
    <location>
        <begin position="642"/>
        <end position="673"/>
    </location>
</feature>
<dbReference type="PROSITE" id="PS50119">
    <property type="entry name" value="ZF_BBOX"/>
    <property type="match status" value="1"/>
</dbReference>
<protein>
    <submittedName>
        <fullName evidence="11">Oidioi.mRNA.OKI2018_I69.PAR.g12416.t1.cds</fullName>
    </submittedName>
</protein>
<feature type="compositionally biased region" description="Polar residues" evidence="7">
    <location>
        <begin position="345"/>
        <end position="354"/>
    </location>
</feature>
<proteinExistence type="predicted"/>
<dbReference type="SMART" id="SM00336">
    <property type="entry name" value="BBOX"/>
    <property type="match status" value="1"/>
</dbReference>
<feature type="compositionally biased region" description="Acidic residues" evidence="7">
    <location>
        <begin position="444"/>
        <end position="467"/>
    </location>
</feature>
<dbReference type="InterPro" id="IPR027370">
    <property type="entry name" value="Znf-RING_euk"/>
</dbReference>
<evidence type="ECO:0000256" key="4">
    <source>
        <dbReference type="ARBA" id="ARBA00022833"/>
    </source>
</evidence>
<dbReference type="InterPro" id="IPR013083">
    <property type="entry name" value="Znf_RING/FYVE/PHD"/>
</dbReference>
<feature type="compositionally biased region" description="Polar residues" evidence="7">
    <location>
        <begin position="584"/>
        <end position="601"/>
    </location>
</feature>
<dbReference type="Pfam" id="PF00643">
    <property type="entry name" value="zf-B_box"/>
    <property type="match status" value="1"/>
</dbReference>
<evidence type="ECO:0000256" key="2">
    <source>
        <dbReference type="ARBA" id="ARBA00022723"/>
    </source>
</evidence>
<evidence type="ECO:0000256" key="1">
    <source>
        <dbReference type="ARBA" id="ARBA00004216"/>
    </source>
</evidence>
<dbReference type="Gene3D" id="3.30.160.60">
    <property type="entry name" value="Classic Zinc Finger"/>
    <property type="match status" value="1"/>
</dbReference>
<evidence type="ECO:0000313" key="11">
    <source>
        <dbReference type="EMBL" id="CAG5089961.1"/>
    </source>
</evidence>
<evidence type="ECO:0000256" key="5">
    <source>
        <dbReference type="ARBA" id="ARBA00023054"/>
    </source>
</evidence>
<name>A0ABN7RZX2_OIKDI</name>
<dbReference type="SMART" id="SM00184">
    <property type="entry name" value="RING"/>
    <property type="match status" value="1"/>
</dbReference>
<evidence type="ECO:0000256" key="6">
    <source>
        <dbReference type="PROSITE-ProRule" id="PRU00024"/>
    </source>
</evidence>
<feature type="compositionally biased region" description="Basic and acidic residues" evidence="7">
    <location>
        <begin position="434"/>
        <end position="443"/>
    </location>
</feature>
<feature type="region of interest" description="Disordered" evidence="7">
    <location>
        <begin position="327"/>
        <end position="372"/>
    </location>
</feature>
<feature type="domain" description="RING-type" evidence="8">
    <location>
        <begin position="16"/>
        <end position="65"/>
    </location>
</feature>
<keyword evidence="2" id="KW-0479">Metal-binding</keyword>
<feature type="domain" description="COS" evidence="10">
    <location>
        <begin position="270"/>
        <end position="329"/>
    </location>
</feature>
<sequence>MDNSGLPEDIERLLSCPVCLDVFTQPVVILPCQHNLCRKCAEDCYDRRGRVVGLSGGKFQCPTCRYEVMVDRHGVYSLPRNLLVENLIEMYATQIAKKQQAPPEPPKPEPVREPTPPPANRVPLCEDHEDERINVFCLSCQKPTCSMCKVFGKHQNCDVIPIKKAYDDQKNELREHMARLGSGIEQIQTVQADTDHLRQSVEAASKRAKQEVNQAFQQLCALLEKRKTAMIARIQEDVNERIGILSDMSTSYKKQRDEIQKVMNDGLKLTEEQEATVFLTKSRTMINKVVNQARAMTEIRPPQSIVPELKPYKIDFARYHQICSQIDFDNGQRPAQRPDSARSRLPSNHSNSDLSCIPGLARPPPIPAPTDDELSNFRAMADALKQAEDGSGNLETKQFIIEIYYSKEDPIVKNPSAIQNIPIVAQTEAQKLAEEQESAKSNEDEYTYEEVEVEELVTDSEGEDNEEPPSTAPISEHPITETDDQIPDYVLESSQASRISLPRPQQNEDERASVDSGAVQEAIEASIEAINEAHRDGNQSSRADMADDENTESDSASTEYEEIEIEVTDSEYESESNPESEASDFQSAKSKLEESQTNNLAKDSEENDSANKDATDSTSDSNSKPSIIYHPAQNDARSESSGEYEEIELEIEVTDSEASDSEDAAQLEDEESNDVSLASVSLCHDTSKDEASDEEFPQSAPAPKASAPIPISMSKASSTSNLASSSPRLRGWLSSASPGRLDGDIYEKRVHPVKTRKRTNTGP</sequence>
<reference evidence="11 12" key="1">
    <citation type="submission" date="2021-04" db="EMBL/GenBank/DDBJ databases">
        <authorList>
            <person name="Bliznina A."/>
        </authorList>
    </citation>
    <scope>NUCLEOTIDE SEQUENCE [LARGE SCALE GENOMIC DNA]</scope>
</reference>
<dbReference type="InterPro" id="IPR001841">
    <property type="entry name" value="Znf_RING"/>
</dbReference>
<keyword evidence="5" id="KW-0175">Coiled coil</keyword>
<evidence type="ECO:0000259" key="10">
    <source>
        <dbReference type="PROSITE" id="PS51262"/>
    </source>
</evidence>
<feature type="region of interest" description="Disordered" evidence="7">
    <location>
        <begin position="434"/>
        <end position="763"/>
    </location>
</feature>
<feature type="compositionally biased region" description="Acidic residues" evidence="7">
    <location>
        <begin position="559"/>
        <end position="582"/>
    </location>
</feature>
<dbReference type="InterPro" id="IPR000315">
    <property type="entry name" value="Znf_B-box"/>
</dbReference>
<keyword evidence="12" id="KW-1185">Reference proteome</keyword>
<dbReference type="InterPro" id="IPR017903">
    <property type="entry name" value="COS_domain"/>
</dbReference>
<comment type="subcellular location">
    <subcellularLocation>
        <location evidence="1">Cytoplasm</location>
        <location evidence="1">Myofibril</location>
        <location evidence="1">Sarcomere</location>
        <location evidence="1">Z line</location>
    </subcellularLocation>
</comment>
<evidence type="ECO:0000259" key="8">
    <source>
        <dbReference type="PROSITE" id="PS50089"/>
    </source>
</evidence>
<feature type="compositionally biased region" description="Polar residues" evidence="7">
    <location>
        <begin position="616"/>
        <end position="625"/>
    </location>
</feature>
<feature type="compositionally biased region" description="Basic residues" evidence="7">
    <location>
        <begin position="751"/>
        <end position="763"/>
    </location>
</feature>
<feature type="compositionally biased region" description="Basic and acidic residues" evidence="7">
    <location>
        <begin position="741"/>
        <end position="750"/>
    </location>
</feature>
<evidence type="ECO:0000256" key="3">
    <source>
        <dbReference type="ARBA" id="ARBA00022771"/>
    </source>
</evidence>
<accession>A0ABN7RZX2</accession>
<dbReference type="CDD" id="cd19788">
    <property type="entry name" value="Bbox2_MuRF"/>
    <property type="match status" value="1"/>
</dbReference>
<keyword evidence="4" id="KW-0862">Zinc</keyword>
<gene>
    <name evidence="11" type="ORF">OKIOD_LOCUS3974</name>
</gene>
<evidence type="ECO:0000256" key="7">
    <source>
        <dbReference type="SAM" id="MobiDB-lite"/>
    </source>
</evidence>
<feature type="compositionally biased region" description="Low complexity" evidence="7">
    <location>
        <begin position="699"/>
        <end position="726"/>
    </location>
</feature>
<dbReference type="EMBL" id="OU015568">
    <property type="protein sequence ID" value="CAG5089961.1"/>
    <property type="molecule type" value="Genomic_DNA"/>
</dbReference>
<dbReference type="InterPro" id="IPR050143">
    <property type="entry name" value="TRIM/RBCC"/>
</dbReference>
<evidence type="ECO:0000259" key="9">
    <source>
        <dbReference type="PROSITE" id="PS50119"/>
    </source>
</evidence>
<dbReference type="Pfam" id="PF13445">
    <property type="entry name" value="zf-RING_UBOX"/>
    <property type="match status" value="1"/>
</dbReference>
<dbReference type="PANTHER" id="PTHR24103">
    <property type="entry name" value="E3 UBIQUITIN-PROTEIN LIGASE TRIM"/>
    <property type="match status" value="1"/>
</dbReference>
<feature type="compositionally biased region" description="Low complexity" evidence="7">
    <location>
        <begin position="521"/>
        <end position="530"/>
    </location>
</feature>
<feature type="domain" description="B box-type" evidence="9">
    <location>
        <begin position="120"/>
        <end position="162"/>
    </location>
</feature>
<dbReference type="SUPFAM" id="SSF57845">
    <property type="entry name" value="B-box zinc-binding domain"/>
    <property type="match status" value="1"/>
</dbReference>
<dbReference type="InterPro" id="IPR017907">
    <property type="entry name" value="Znf_RING_CS"/>
</dbReference>
<dbReference type="PROSITE" id="PS50089">
    <property type="entry name" value="ZF_RING_2"/>
    <property type="match status" value="1"/>
</dbReference>
<organism evidence="11 12">
    <name type="scientific">Oikopleura dioica</name>
    <name type="common">Tunicate</name>
    <dbReference type="NCBI Taxonomy" id="34765"/>
    <lineage>
        <taxon>Eukaryota</taxon>
        <taxon>Metazoa</taxon>
        <taxon>Chordata</taxon>
        <taxon>Tunicata</taxon>
        <taxon>Appendicularia</taxon>
        <taxon>Copelata</taxon>
        <taxon>Oikopleuridae</taxon>
        <taxon>Oikopleura</taxon>
    </lineage>
</organism>
<dbReference type="Gene3D" id="3.30.40.10">
    <property type="entry name" value="Zinc/RING finger domain, C3HC4 (zinc finger)"/>
    <property type="match status" value="1"/>
</dbReference>
<dbReference type="SUPFAM" id="SSF57850">
    <property type="entry name" value="RING/U-box"/>
    <property type="match status" value="1"/>
</dbReference>
<evidence type="ECO:0000313" key="12">
    <source>
        <dbReference type="Proteomes" id="UP001158576"/>
    </source>
</evidence>
<feature type="region of interest" description="Disordered" evidence="7">
    <location>
        <begin position="96"/>
        <end position="119"/>
    </location>
</feature>